<dbReference type="RefSeq" id="WP_188703908.1">
    <property type="nucleotide sequence ID" value="NZ_BMLX01000002.1"/>
</dbReference>
<dbReference type="InterPro" id="IPR006224">
    <property type="entry name" value="PsdUridine_synth_RluA-like_CS"/>
</dbReference>
<evidence type="ECO:0000256" key="7">
    <source>
        <dbReference type="ARBA" id="ARBA00041803"/>
    </source>
</evidence>
<evidence type="ECO:0000313" key="12">
    <source>
        <dbReference type="Proteomes" id="UP000637267"/>
    </source>
</evidence>
<evidence type="ECO:0000256" key="3">
    <source>
        <dbReference type="ARBA" id="ARBA00036607"/>
    </source>
</evidence>
<gene>
    <name evidence="11" type="primary">truC</name>
    <name evidence="11" type="ORF">GCM10010970_17730</name>
</gene>
<comment type="caution">
    <text evidence="11">The sequence shown here is derived from an EMBL/GenBank/DDBJ whole genome shotgun (WGS) entry which is preliminary data.</text>
</comment>
<comment type="function">
    <text evidence="4">Responsible for synthesis of pseudouridine from uracil-65 in transfer RNAs.</text>
</comment>
<dbReference type="EMBL" id="BMLX01000002">
    <property type="protein sequence ID" value="GGP20943.1"/>
    <property type="molecule type" value="Genomic_DNA"/>
</dbReference>
<dbReference type="PANTHER" id="PTHR21600">
    <property type="entry name" value="MITOCHONDRIAL RNA PSEUDOURIDINE SYNTHASE"/>
    <property type="match status" value="1"/>
</dbReference>
<dbReference type="Gene3D" id="3.30.2350.10">
    <property type="entry name" value="Pseudouridine synthase"/>
    <property type="match status" value="1"/>
</dbReference>
<evidence type="ECO:0000256" key="1">
    <source>
        <dbReference type="ARBA" id="ARBA00022694"/>
    </source>
</evidence>
<comment type="catalytic activity">
    <reaction evidence="3">
        <text>uridine(65) in tRNA = pseudouridine(65) in tRNA</text>
        <dbReference type="Rhea" id="RHEA:42536"/>
        <dbReference type="Rhea" id="RHEA-COMP:10103"/>
        <dbReference type="Rhea" id="RHEA-COMP:10104"/>
        <dbReference type="ChEBI" id="CHEBI:65314"/>
        <dbReference type="ChEBI" id="CHEBI:65315"/>
        <dbReference type="EC" id="5.4.99.26"/>
    </reaction>
</comment>
<dbReference type="Pfam" id="PF00849">
    <property type="entry name" value="PseudoU_synth_2"/>
    <property type="match status" value="1"/>
</dbReference>
<keyword evidence="12" id="KW-1185">Reference proteome</keyword>
<name>A0ABQ2P8V1_9NEIS</name>
<evidence type="ECO:0000259" key="10">
    <source>
        <dbReference type="Pfam" id="PF00849"/>
    </source>
</evidence>
<proteinExistence type="predicted"/>
<organism evidence="11 12">
    <name type="scientific">Silvimonas iriomotensis</name>
    <dbReference type="NCBI Taxonomy" id="449662"/>
    <lineage>
        <taxon>Bacteria</taxon>
        <taxon>Pseudomonadati</taxon>
        <taxon>Pseudomonadota</taxon>
        <taxon>Betaproteobacteria</taxon>
        <taxon>Neisseriales</taxon>
        <taxon>Chitinibacteraceae</taxon>
        <taxon>Silvimonas</taxon>
    </lineage>
</organism>
<dbReference type="PANTHER" id="PTHR21600:SF56">
    <property type="entry name" value="TRNA PSEUDOURIDINE SYNTHASE C"/>
    <property type="match status" value="1"/>
</dbReference>
<evidence type="ECO:0000256" key="5">
    <source>
        <dbReference type="ARBA" id="ARBA00038943"/>
    </source>
</evidence>
<dbReference type="EC" id="5.4.99.26" evidence="5"/>
<dbReference type="InterPro" id="IPR050188">
    <property type="entry name" value="RluA_PseudoU_synthase"/>
</dbReference>
<evidence type="ECO:0000256" key="4">
    <source>
        <dbReference type="ARBA" id="ARBA00037670"/>
    </source>
</evidence>
<evidence type="ECO:0000256" key="2">
    <source>
        <dbReference type="ARBA" id="ARBA00023235"/>
    </source>
</evidence>
<dbReference type="PROSITE" id="PS01129">
    <property type="entry name" value="PSI_RLU"/>
    <property type="match status" value="1"/>
</dbReference>
<keyword evidence="2" id="KW-0413">Isomerase</keyword>
<keyword evidence="1" id="KW-0819">tRNA processing</keyword>
<reference evidence="12" key="1">
    <citation type="journal article" date="2019" name="Int. J. Syst. Evol. Microbiol.">
        <title>The Global Catalogue of Microorganisms (GCM) 10K type strain sequencing project: providing services to taxonomists for standard genome sequencing and annotation.</title>
        <authorList>
            <consortium name="The Broad Institute Genomics Platform"/>
            <consortium name="The Broad Institute Genome Sequencing Center for Infectious Disease"/>
            <person name="Wu L."/>
            <person name="Ma J."/>
        </authorList>
    </citation>
    <scope>NUCLEOTIDE SEQUENCE [LARGE SCALE GENOMIC DNA]</scope>
    <source>
        <strain evidence="12">CGMCC 1.8859</strain>
    </source>
</reference>
<evidence type="ECO:0000256" key="8">
    <source>
        <dbReference type="ARBA" id="ARBA00041975"/>
    </source>
</evidence>
<sequence>MLQIIYQDEDLVAIHKPAGLLVHRSMLDRHETRFAVQLLRDQLGRRVYPAHRLDKGTSGLLLFGLTPESGRAMAMAFEAQGVEKRYHAIVRGWPDANGVIDHALAKQLDESEIRAGAPQGPIQPACTHFERLAITEQPWSVDRYPHTRYALMALAPVTGRRHQLRRHMKHISHPIIGDATYGKGIHNRKFAEELGVNRLFLACSQMTFLHPVTGEPLSLHCPLADEFAAVISALGWAVP</sequence>
<protein>
    <recommendedName>
        <fullName evidence="6">tRNA pseudouridine synthase C</fullName>
        <ecNumber evidence="5">5.4.99.26</ecNumber>
    </recommendedName>
    <alternativeName>
        <fullName evidence="8">tRNA pseudouridine(65) synthase</fullName>
    </alternativeName>
    <alternativeName>
        <fullName evidence="9">tRNA pseudouridylate synthase C</fullName>
    </alternativeName>
    <alternativeName>
        <fullName evidence="7">tRNA-uridine isomerase C</fullName>
    </alternativeName>
</protein>
<dbReference type="SUPFAM" id="SSF55120">
    <property type="entry name" value="Pseudouridine synthase"/>
    <property type="match status" value="1"/>
</dbReference>
<evidence type="ECO:0000256" key="6">
    <source>
        <dbReference type="ARBA" id="ARBA00040675"/>
    </source>
</evidence>
<evidence type="ECO:0000313" key="11">
    <source>
        <dbReference type="EMBL" id="GGP20943.1"/>
    </source>
</evidence>
<accession>A0ABQ2P8V1</accession>
<dbReference type="InterPro" id="IPR006145">
    <property type="entry name" value="PsdUridine_synth_RsuA/RluA"/>
</dbReference>
<feature type="domain" description="Pseudouridine synthase RsuA/RluA-like" evidence="10">
    <location>
        <begin position="10"/>
        <end position="170"/>
    </location>
</feature>
<evidence type="ECO:0000256" key="9">
    <source>
        <dbReference type="ARBA" id="ARBA00043049"/>
    </source>
</evidence>
<dbReference type="InterPro" id="IPR020103">
    <property type="entry name" value="PsdUridine_synth_cat_dom_sf"/>
</dbReference>
<dbReference type="Proteomes" id="UP000637267">
    <property type="component" value="Unassembled WGS sequence"/>
</dbReference>